<dbReference type="AlphaFoldDB" id="A0A3S9ZQ15"/>
<evidence type="ECO:0000313" key="4">
    <source>
        <dbReference type="Proteomes" id="UP000271291"/>
    </source>
</evidence>
<feature type="compositionally biased region" description="Low complexity" evidence="1">
    <location>
        <begin position="164"/>
        <end position="194"/>
    </location>
</feature>
<evidence type="ECO:0000256" key="1">
    <source>
        <dbReference type="SAM" id="MobiDB-lite"/>
    </source>
</evidence>
<organism evidence="2 4">
    <name type="scientific">Streptomyces griseoviridis</name>
    <dbReference type="NCBI Taxonomy" id="45398"/>
    <lineage>
        <taxon>Bacteria</taxon>
        <taxon>Bacillati</taxon>
        <taxon>Actinomycetota</taxon>
        <taxon>Actinomycetes</taxon>
        <taxon>Kitasatosporales</taxon>
        <taxon>Streptomycetaceae</taxon>
        <taxon>Streptomyces</taxon>
    </lineage>
</organism>
<evidence type="ECO:0000313" key="5">
    <source>
        <dbReference type="Proteomes" id="UP000501753"/>
    </source>
</evidence>
<dbReference type="KEGG" id="sgd:ELQ87_09475"/>
<dbReference type="OrthoDB" id="4197329at2"/>
<accession>A0A3S9ZQ15</accession>
<dbReference type="EMBL" id="CP034687">
    <property type="protein sequence ID" value="AZS89791.1"/>
    <property type="molecule type" value="Genomic_DNA"/>
</dbReference>
<reference evidence="2 4" key="2">
    <citation type="submission" date="2018-12" db="EMBL/GenBank/DDBJ databases">
        <title>Streptomyces griseoviridis F1-27 complete genome.</title>
        <authorList>
            <person name="Mariita R.M."/>
            <person name="Sello J.K."/>
        </authorList>
    </citation>
    <scope>NUCLEOTIDE SEQUENCE [LARGE SCALE GENOMIC DNA]</scope>
    <source>
        <strain evidence="2 4">F1-27</strain>
    </source>
</reference>
<evidence type="ECO:0000313" key="2">
    <source>
        <dbReference type="EMBL" id="AZS89791.1"/>
    </source>
</evidence>
<evidence type="ECO:0000313" key="3">
    <source>
        <dbReference type="EMBL" id="QCN88654.1"/>
    </source>
</evidence>
<sequence>MSLSTRSVIARPTATGYAGTYVHWDGYPSHHLPLLLTAHQHRFADDTEALAAYLIDDAPQGWSSLGTDLLDGAPDALRDRLAAGRDRPGKRYPARLTVPPLIYTERTASRLNWGYVLHPHGIEVISAPGVERGPLVAWSTDPRVRLRDTPGLWKPDQPIPATTPPQTTARTCTPAPAAARPAPTSAPAPLARSH</sequence>
<dbReference type="Proteomes" id="UP000271291">
    <property type="component" value="Chromosome"/>
</dbReference>
<dbReference type="Proteomes" id="UP000501753">
    <property type="component" value="Chromosome"/>
</dbReference>
<name>A0A3S9ZQ15_STRGD</name>
<reference evidence="3 5" key="1">
    <citation type="submission" date="2018-04" db="EMBL/GenBank/DDBJ databases">
        <title>Complete genome sequences of Streptomyces griseoviridis K61 and characterization of antagonistic properties of biological control agents.</title>
        <authorList>
            <person name="Mariita R.M."/>
            <person name="Sello J.K."/>
        </authorList>
    </citation>
    <scope>NUCLEOTIDE SEQUENCE [LARGE SCALE GENOMIC DNA]</scope>
    <source>
        <strain evidence="3 5">K61</strain>
    </source>
</reference>
<proteinExistence type="predicted"/>
<gene>
    <name evidence="3" type="ORF">DDJ31_29845</name>
    <name evidence="2" type="ORF">ELQ87_09475</name>
</gene>
<feature type="region of interest" description="Disordered" evidence="1">
    <location>
        <begin position="149"/>
        <end position="194"/>
    </location>
</feature>
<keyword evidence="5" id="KW-1185">Reference proteome</keyword>
<dbReference type="EMBL" id="CP029078">
    <property type="protein sequence ID" value="QCN88654.1"/>
    <property type="molecule type" value="Genomic_DNA"/>
</dbReference>
<protein>
    <submittedName>
        <fullName evidence="2">Uncharacterized protein</fullName>
    </submittedName>
</protein>